<comment type="caution">
    <text evidence="1">The sequence shown here is derived from an EMBL/GenBank/DDBJ whole genome shotgun (WGS) entry which is preliminary data.</text>
</comment>
<accession>A0A5M8PP25</accession>
<evidence type="ECO:0000313" key="1">
    <source>
        <dbReference type="EMBL" id="KAA6411254.1"/>
    </source>
</evidence>
<protein>
    <submittedName>
        <fullName evidence="1">Uncharacterized protein</fullName>
    </submittedName>
</protein>
<name>A0A5M8PP25_9LECA</name>
<gene>
    <name evidence="1" type="ORF">FRX48_04534</name>
</gene>
<reference evidence="1 2" key="1">
    <citation type="submission" date="2019-09" db="EMBL/GenBank/DDBJ databases">
        <title>The hologenome of the rock-dwelling lichen Lasallia pustulata.</title>
        <authorList>
            <person name="Greshake Tzovaras B."/>
            <person name="Segers F."/>
            <person name="Bicker A."/>
            <person name="Dal Grande F."/>
            <person name="Otte J."/>
            <person name="Hankeln T."/>
            <person name="Schmitt I."/>
            <person name="Ebersberger I."/>
        </authorList>
    </citation>
    <scope>NUCLEOTIDE SEQUENCE [LARGE SCALE GENOMIC DNA]</scope>
    <source>
        <strain evidence="1">A1-1</strain>
    </source>
</reference>
<evidence type="ECO:0000313" key="2">
    <source>
        <dbReference type="Proteomes" id="UP000324767"/>
    </source>
</evidence>
<dbReference type="AlphaFoldDB" id="A0A5M8PP25"/>
<proteinExistence type="predicted"/>
<dbReference type="Proteomes" id="UP000324767">
    <property type="component" value="Unassembled WGS sequence"/>
</dbReference>
<organism evidence="1 2">
    <name type="scientific">Lasallia pustulata</name>
    <dbReference type="NCBI Taxonomy" id="136370"/>
    <lineage>
        <taxon>Eukaryota</taxon>
        <taxon>Fungi</taxon>
        <taxon>Dikarya</taxon>
        <taxon>Ascomycota</taxon>
        <taxon>Pezizomycotina</taxon>
        <taxon>Lecanoromycetes</taxon>
        <taxon>OSLEUM clade</taxon>
        <taxon>Umbilicariomycetidae</taxon>
        <taxon>Umbilicariales</taxon>
        <taxon>Umbilicariaceae</taxon>
        <taxon>Lasallia</taxon>
    </lineage>
</organism>
<dbReference type="EMBL" id="VXIT01000007">
    <property type="protein sequence ID" value="KAA6411254.1"/>
    <property type="molecule type" value="Genomic_DNA"/>
</dbReference>
<sequence>MPQQQRRRRQRGGGVVHHCAVRFGPSLAQQLKLYSLHQAGLVFFADSAADGSIVRAFIGVALLTFATDLRTITTNSFVSCLN</sequence>